<organism evidence="2 3">
    <name type="scientific">Adineta ricciae</name>
    <name type="common">Rotifer</name>
    <dbReference type="NCBI Taxonomy" id="249248"/>
    <lineage>
        <taxon>Eukaryota</taxon>
        <taxon>Metazoa</taxon>
        <taxon>Spiralia</taxon>
        <taxon>Gnathifera</taxon>
        <taxon>Rotifera</taxon>
        <taxon>Eurotatoria</taxon>
        <taxon>Bdelloidea</taxon>
        <taxon>Adinetida</taxon>
        <taxon>Adinetidae</taxon>
        <taxon>Adineta</taxon>
    </lineage>
</organism>
<keyword evidence="1" id="KW-0472">Membrane</keyword>
<feature type="transmembrane region" description="Helical" evidence="1">
    <location>
        <begin position="43"/>
        <end position="62"/>
    </location>
</feature>
<name>A0A815NEI7_ADIRI</name>
<gene>
    <name evidence="2" type="ORF">EDS130_LOCUS38689</name>
</gene>
<proteinExistence type="predicted"/>
<dbReference type="Proteomes" id="UP000663852">
    <property type="component" value="Unassembled WGS sequence"/>
</dbReference>
<dbReference type="AlphaFoldDB" id="A0A815NEI7"/>
<dbReference type="EMBL" id="CAJNOJ010000411">
    <property type="protein sequence ID" value="CAF1438410.1"/>
    <property type="molecule type" value="Genomic_DNA"/>
</dbReference>
<keyword evidence="1" id="KW-0812">Transmembrane</keyword>
<evidence type="ECO:0000256" key="1">
    <source>
        <dbReference type="SAM" id="Phobius"/>
    </source>
</evidence>
<accession>A0A815NEI7</accession>
<protein>
    <submittedName>
        <fullName evidence="2">Uncharacterized protein</fullName>
    </submittedName>
</protein>
<feature type="transmembrane region" description="Helical" evidence="1">
    <location>
        <begin position="375"/>
        <end position="401"/>
    </location>
</feature>
<evidence type="ECO:0000313" key="3">
    <source>
        <dbReference type="Proteomes" id="UP000663852"/>
    </source>
</evidence>
<feature type="transmembrane region" description="Helical" evidence="1">
    <location>
        <begin position="879"/>
        <end position="898"/>
    </location>
</feature>
<evidence type="ECO:0000313" key="2">
    <source>
        <dbReference type="EMBL" id="CAF1438410.1"/>
    </source>
</evidence>
<comment type="caution">
    <text evidence="2">The sequence shown here is derived from an EMBL/GenBank/DDBJ whole genome shotgun (WGS) entry which is preliminary data.</text>
</comment>
<keyword evidence="1" id="KW-1133">Transmembrane helix</keyword>
<feature type="transmembrane region" description="Helical" evidence="1">
    <location>
        <begin position="461"/>
        <end position="480"/>
    </location>
</feature>
<reference evidence="2" key="1">
    <citation type="submission" date="2021-02" db="EMBL/GenBank/DDBJ databases">
        <authorList>
            <person name="Nowell W R."/>
        </authorList>
    </citation>
    <scope>NUCLEOTIDE SEQUENCE</scope>
</reference>
<sequence>MLRQILKLWRKLKYVIQHFNLFPSIPPSTDQHQLRNQFISTRLFIFLFSSFFSILLLYNSLITIRKTVIVKSPSFTDYVQLNATYSQTLTCPCTQISIDYKNIVRVNYTLHQVCSSVFITQNWINSIHTENTNSSVSLFYFDFRSIGTYAFQALKSICELLDETIIGDINVFYLNQFISTSVIPYNALELQIQDLINRLHSSIVRGFWSSLSMIRETTQGNALYSTGTMAYIFRLDTRSRYLYMTLRVYDNCSCASSATCVRESIIYNAENGSISFRVPKFYIGCSTVEALLQSTLQCFYDRNCIDSIQAHLFPVVPVTPLDPSISSNYLANSTVDELLQRLMIEQWDVSLMYENYYEQCKPVECSHISETRNDAVFVVTTLIGLLGGLVTALKVVVPLLVNFIRRKKEEDRPAVVLSIHERIAILRTTMKYYIHNFNLFPSIPPSTDQHQLRNQFISTRLFIFLFSSFFSILLLYNSLITIRKTVIVKSPSFTDYVQLNATYSQTLTCPCTQISIDYKNIVRVNYTLHQVCSSVFITQNWIDYIELSGSSIDVYYDDFRATAPYMFQVLNNFCKLPDETISQSLTEFYSNQYVDTYLTSFSVFPLKVKASVEQFQSSMINRFLLSFFIIRQTTQSNSLFSARMTNYVFRILRGSTTTDSAALEYDGCSCATSGTCAEQSCFYNYPYASPVFALPGIYTGCYAVEALLQSTLECFYDKNCTDSIQSYLSYPAPFLIANLNSSLASNYRVNSTVDELLQHLMIEQWNVSVTYENYYQECKPAQCSYSYEARNDAIYILTTLISLVGGLSTTLKLLTPQLINFVRKKKESERPVIVLSMRERTIALWTTMKYYIHNFNVFPSIPPSTDQHQLRNQFISTRLFIFLFSSFFSILLLYNSLITIRKTVIAKSPSFADYVQLNATYSQTLTCPCTQISIDYKNIVHVNYTLHQVCSSVFITQNWIDYVYNSRKDYLSTDDFMVEAPNVFFMLDKVCEIVNLTLSNRFNVFYASPYTSGSITSYYLLQSDAQAAIEQLKLFTISNLVSSLSLIRQMIHDQYRH</sequence>